<comment type="caution">
    <text evidence="3">The sequence shown here is derived from an EMBL/GenBank/DDBJ whole genome shotgun (WGS) entry which is preliminary data.</text>
</comment>
<dbReference type="Pfam" id="PF03195">
    <property type="entry name" value="LOB"/>
    <property type="match status" value="1"/>
</dbReference>
<gene>
    <name evidence="3" type="ORF">PIB30_027319</name>
</gene>
<dbReference type="PANTHER" id="PTHR31301:SF68">
    <property type="entry name" value="LOB DOMAIN-CONTAINING PROTEIN 32-RELATED"/>
    <property type="match status" value="1"/>
</dbReference>
<reference evidence="3 4" key="1">
    <citation type="journal article" date="2023" name="Plants (Basel)">
        <title>Bridging the Gap: Combining Genomics and Transcriptomics Approaches to Understand Stylosanthes scabra, an Orphan Legume from the Brazilian Caatinga.</title>
        <authorList>
            <person name="Ferreira-Neto J.R.C."/>
            <person name="da Silva M.D."/>
            <person name="Binneck E."/>
            <person name="de Melo N.F."/>
            <person name="da Silva R.H."/>
            <person name="de Melo A.L.T.M."/>
            <person name="Pandolfi V."/>
            <person name="Bustamante F.O."/>
            <person name="Brasileiro-Vidal A.C."/>
            <person name="Benko-Iseppon A.M."/>
        </authorList>
    </citation>
    <scope>NUCLEOTIDE SEQUENCE [LARGE SCALE GENOMIC DNA]</scope>
    <source>
        <tissue evidence="3">Leaves</tissue>
    </source>
</reference>
<dbReference type="PANTHER" id="PTHR31301">
    <property type="entry name" value="LOB DOMAIN-CONTAINING PROTEIN 4-RELATED"/>
    <property type="match status" value="1"/>
</dbReference>
<name>A0ABU6QA95_9FABA</name>
<accession>A0ABU6QA95</accession>
<dbReference type="PROSITE" id="PS50891">
    <property type="entry name" value="LOB"/>
    <property type="match status" value="1"/>
</dbReference>
<protein>
    <recommendedName>
        <fullName evidence="2">LOB domain-containing protein</fullName>
    </recommendedName>
</protein>
<dbReference type="InterPro" id="IPR004883">
    <property type="entry name" value="LOB"/>
</dbReference>
<sequence length="386" mass="42489">MSSTNSPCAACKFLRRKCTQECIFAPYFPPDNPQRFAYVHRVFGASNIGKILNELAASQREDAVKSLAFEAEARLRDPVYGCVGEIAVLQQRLRQAHTELFNAKNELSAFVNPQALQGALMSPHGIRGVPLYPQAKPLSPTLFAAPYGQNAMPAVQHSVPLGAAGDLDPEQQELLEAQQLAAAAAIREQQHHAMMMRNFELQQQQEYLRYNAAAIGIEPAAVAASPASIVTAEGGGGSGGGSGVFGQMGGQAGEMAPCLALGTFESSGTYNQHQHHHQLQQQPQQHGVGENYVGLVTHHHHHNHYPVEAQFLLSSEQQAQLSQQQQPSEIVALLAYYERLMRERELEDAAYRSWMNRKTHHLRADLRCEYFVWLDEIGDDGKSMGV</sequence>
<evidence type="ECO:0000259" key="2">
    <source>
        <dbReference type="PROSITE" id="PS50891"/>
    </source>
</evidence>
<evidence type="ECO:0000313" key="3">
    <source>
        <dbReference type="EMBL" id="MED6108768.1"/>
    </source>
</evidence>
<proteinExistence type="inferred from homology"/>
<keyword evidence="4" id="KW-1185">Reference proteome</keyword>
<evidence type="ECO:0000256" key="1">
    <source>
        <dbReference type="ARBA" id="ARBA00005474"/>
    </source>
</evidence>
<comment type="similarity">
    <text evidence="1">Belongs to the LOB domain-containing protein family.</text>
</comment>
<evidence type="ECO:0000313" key="4">
    <source>
        <dbReference type="Proteomes" id="UP001341840"/>
    </source>
</evidence>
<dbReference type="EMBL" id="JASCZI010000105">
    <property type="protein sequence ID" value="MED6108768.1"/>
    <property type="molecule type" value="Genomic_DNA"/>
</dbReference>
<dbReference type="Proteomes" id="UP001341840">
    <property type="component" value="Unassembled WGS sequence"/>
</dbReference>
<feature type="domain" description="LOB" evidence="2">
    <location>
        <begin position="6"/>
        <end position="107"/>
    </location>
</feature>
<organism evidence="3 4">
    <name type="scientific">Stylosanthes scabra</name>
    <dbReference type="NCBI Taxonomy" id="79078"/>
    <lineage>
        <taxon>Eukaryota</taxon>
        <taxon>Viridiplantae</taxon>
        <taxon>Streptophyta</taxon>
        <taxon>Embryophyta</taxon>
        <taxon>Tracheophyta</taxon>
        <taxon>Spermatophyta</taxon>
        <taxon>Magnoliopsida</taxon>
        <taxon>eudicotyledons</taxon>
        <taxon>Gunneridae</taxon>
        <taxon>Pentapetalae</taxon>
        <taxon>rosids</taxon>
        <taxon>fabids</taxon>
        <taxon>Fabales</taxon>
        <taxon>Fabaceae</taxon>
        <taxon>Papilionoideae</taxon>
        <taxon>50 kb inversion clade</taxon>
        <taxon>dalbergioids sensu lato</taxon>
        <taxon>Dalbergieae</taxon>
        <taxon>Pterocarpus clade</taxon>
        <taxon>Stylosanthes</taxon>
    </lineage>
</organism>